<dbReference type="GO" id="GO:0030015">
    <property type="term" value="C:CCR4-NOT core complex"/>
    <property type="evidence" value="ECO:0007669"/>
    <property type="project" value="InterPro"/>
</dbReference>
<dbReference type="GO" id="GO:2000036">
    <property type="term" value="P:regulation of stem cell population maintenance"/>
    <property type="evidence" value="ECO:0007669"/>
    <property type="project" value="UniProtKB-ARBA"/>
</dbReference>
<dbReference type="Pfam" id="PF04153">
    <property type="entry name" value="NOT2_3_5_C"/>
    <property type="match status" value="1"/>
</dbReference>
<organism evidence="8">
    <name type="scientific">Enterobius vermicularis</name>
    <name type="common">Human pinworm</name>
    <dbReference type="NCBI Taxonomy" id="51028"/>
    <lineage>
        <taxon>Eukaryota</taxon>
        <taxon>Metazoa</taxon>
        <taxon>Ecdysozoa</taxon>
        <taxon>Nematoda</taxon>
        <taxon>Chromadorea</taxon>
        <taxon>Rhabditida</taxon>
        <taxon>Spirurina</taxon>
        <taxon>Oxyuridomorpha</taxon>
        <taxon>Oxyuroidea</taxon>
        <taxon>Oxyuridae</taxon>
        <taxon>Enterobius</taxon>
    </lineage>
</organism>
<feature type="compositionally biased region" description="Low complexity" evidence="4">
    <location>
        <begin position="46"/>
        <end position="58"/>
    </location>
</feature>
<feature type="compositionally biased region" description="Low complexity" evidence="4">
    <location>
        <begin position="85"/>
        <end position="98"/>
    </location>
</feature>
<dbReference type="Gene3D" id="2.30.30.1020">
    <property type="entry name" value="CCR4-NOT complex subunit 2/3/5, C-terminal domain"/>
    <property type="match status" value="1"/>
</dbReference>
<feature type="region of interest" description="Disordered" evidence="4">
    <location>
        <begin position="46"/>
        <end position="100"/>
    </location>
</feature>
<dbReference type="Proteomes" id="UP000274131">
    <property type="component" value="Unassembled WGS sequence"/>
</dbReference>
<gene>
    <name evidence="6" type="ORF">EVEC_LOCUS5449</name>
</gene>
<feature type="domain" description="NOT2/NOT3/NOT5 C-terminal" evidence="5">
    <location>
        <begin position="264"/>
        <end position="388"/>
    </location>
</feature>
<keyword evidence="3" id="KW-0804">Transcription</keyword>
<evidence type="ECO:0000256" key="3">
    <source>
        <dbReference type="ARBA" id="ARBA00023163"/>
    </source>
</evidence>
<evidence type="ECO:0000259" key="5">
    <source>
        <dbReference type="Pfam" id="PF04153"/>
    </source>
</evidence>
<sequence>MDSSVWQGHLGLVRNLCKQRSTEGVRQQQQSGNVISITTTTTTSAPVAQQASVQQTSSNDENAASSSLHLELSQNLPSQGPPAMSPSLTSGISGSSTPESNLIHKRFSISSTANVQQEATALKSMSAQASSTVNFTTLQQQSMQNALAGQQKLSNVTTPLLNVVPQSGLSNPVVSTGTLASHNDTHGSIQAAVSTATSVNPAISGVEIDPIARQMLRMTSTQETRNQQPQTAMIPAWLGASPLGRAPPSPEHDHIIEILEHAVARTPLQMDSEKPRSYLPKMPCATAPYYPQVPPANADTLEYYLRLTPETLFFTFYYMEGSRAQLLAAKALKKLSWRFHTKYLMWFQRHEEPKQITDDYEQGTYVYFDFEKWSQRKKEQFTFEYRYLEDREFD</sequence>
<dbReference type="WBParaSite" id="EVEC_0000583801-mRNA-1">
    <property type="protein sequence ID" value="EVEC_0000583801-mRNA-1"/>
    <property type="gene ID" value="EVEC_0000583801"/>
</dbReference>
<evidence type="ECO:0000313" key="7">
    <source>
        <dbReference type="Proteomes" id="UP000274131"/>
    </source>
</evidence>
<protein>
    <submittedName>
        <fullName evidence="8">NOT2_3_5 domain-containing protein</fullName>
    </submittedName>
</protein>
<evidence type="ECO:0000256" key="2">
    <source>
        <dbReference type="ARBA" id="ARBA00023015"/>
    </source>
</evidence>
<accession>A0A0N4V6F3</accession>
<evidence type="ECO:0000313" key="6">
    <source>
        <dbReference type="EMBL" id="VDD90698.1"/>
    </source>
</evidence>
<dbReference type="InterPro" id="IPR038635">
    <property type="entry name" value="CCR4-NOT_su2/3/5_C_sf"/>
</dbReference>
<dbReference type="EMBL" id="UXUI01008168">
    <property type="protein sequence ID" value="VDD90698.1"/>
    <property type="molecule type" value="Genomic_DNA"/>
</dbReference>
<dbReference type="PANTHER" id="PTHR23326">
    <property type="entry name" value="CCR4 NOT-RELATED"/>
    <property type="match status" value="1"/>
</dbReference>
<feature type="compositionally biased region" description="Polar residues" evidence="4">
    <location>
        <begin position="59"/>
        <end position="78"/>
    </location>
</feature>
<reference evidence="6 7" key="2">
    <citation type="submission" date="2018-10" db="EMBL/GenBank/DDBJ databases">
        <authorList>
            <consortium name="Pathogen Informatics"/>
        </authorList>
    </citation>
    <scope>NUCLEOTIDE SEQUENCE [LARGE SCALE GENOMIC DNA]</scope>
</reference>
<dbReference type="AlphaFoldDB" id="A0A0N4V6F3"/>
<comment type="similarity">
    <text evidence="1">Belongs to the CNOT2/3/5 family.</text>
</comment>
<dbReference type="OrthoDB" id="5866617at2759"/>
<dbReference type="STRING" id="51028.A0A0N4V6F3"/>
<reference evidence="8" key="1">
    <citation type="submission" date="2017-02" db="UniProtKB">
        <authorList>
            <consortium name="WormBaseParasite"/>
        </authorList>
    </citation>
    <scope>IDENTIFICATION</scope>
</reference>
<keyword evidence="7" id="KW-1185">Reference proteome</keyword>
<evidence type="ECO:0000256" key="4">
    <source>
        <dbReference type="SAM" id="MobiDB-lite"/>
    </source>
</evidence>
<evidence type="ECO:0000256" key="1">
    <source>
        <dbReference type="ARBA" id="ARBA00007682"/>
    </source>
</evidence>
<proteinExistence type="inferred from homology"/>
<dbReference type="GO" id="GO:0006355">
    <property type="term" value="P:regulation of DNA-templated transcription"/>
    <property type="evidence" value="ECO:0007669"/>
    <property type="project" value="InterPro"/>
</dbReference>
<keyword evidence="2" id="KW-0805">Transcription regulation</keyword>
<evidence type="ECO:0000313" key="8">
    <source>
        <dbReference type="WBParaSite" id="EVEC_0000583801-mRNA-1"/>
    </source>
</evidence>
<dbReference type="InterPro" id="IPR007282">
    <property type="entry name" value="NOT2/3/5_C"/>
</dbReference>
<name>A0A0N4V6F3_ENTVE</name>
<dbReference type="InterPro" id="IPR040168">
    <property type="entry name" value="Not2/3/5"/>
</dbReference>